<keyword evidence="1" id="KW-1133">Transmembrane helix</keyword>
<keyword evidence="3" id="KW-1185">Reference proteome</keyword>
<dbReference type="eggNOG" id="ENOG5032TIN">
    <property type="taxonomic scope" value="Bacteria"/>
</dbReference>
<feature type="transmembrane region" description="Helical" evidence="1">
    <location>
        <begin position="31"/>
        <end position="50"/>
    </location>
</feature>
<keyword evidence="1" id="KW-0812">Transmembrane</keyword>
<protein>
    <recommendedName>
        <fullName evidence="4">TIGR03987 family protein</fullName>
    </recommendedName>
</protein>
<feature type="transmembrane region" description="Helical" evidence="1">
    <location>
        <begin position="108"/>
        <end position="129"/>
    </location>
</feature>
<feature type="transmembrane region" description="Helical" evidence="1">
    <location>
        <begin position="71"/>
        <end position="96"/>
    </location>
</feature>
<comment type="caution">
    <text evidence="2">The sequence shown here is derived from an EMBL/GenBank/DDBJ whole genome shotgun (WGS) entry which is preliminary data.</text>
</comment>
<sequence>MSSAIVLISLALVFYTMGVWAERRHGTLTWLHVVFFALGLTFDVSGTWVMGRIAATQGLQTAGTAGVLNQIMAVTGALALAVMAIHLLWAVVVVVRDRANERAAFHKFSVAVWAFWLIPYFTGMIGSMAG</sequence>
<organism evidence="2 3">
    <name type="scientific">Mobilicoccus pelagius NBRC 104925</name>
    <dbReference type="NCBI Taxonomy" id="1089455"/>
    <lineage>
        <taxon>Bacteria</taxon>
        <taxon>Bacillati</taxon>
        <taxon>Actinomycetota</taxon>
        <taxon>Actinomycetes</taxon>
        <taxon>Micrococcales</taxon>
        <taxon>Dermatophilaceae</taxon>
        <taxon>Mobilicoccus</taxon>
    </lineage>
</organism>
<dbReference type="Proteomes" id="UP000004367">
    <property type="component" value="Unassembled WGS sequence"/>
</dbReference>
<dbReference type="STRING" id="1089455.MOPEL_001_00640"/>
<dbReference type="AlphaFoldDB" id="H5UMI8"/>
<evidence type="ECO:0000313" key="2">
    <source>
        <dbReference type="EMBL" id="GAB46946.1"/>
    </source>
</evidence>
<dbReference type="InterPro" id="IPR023813">
    <property type="entry name" value="HsmA-like"/>
</dbReference>
<dbReference type="EMBL" id="BAFE01000001">
    <property type="protein sequence ID" value="GAB46946.1"/>
    <property type="molecule type" value="Genomic_DNA"/>
</dbReference>
<accession>H5UMI8</accession>
<dbReference type="NCBIfam" id="TIGR03987">
    <property type="entry name" value="HsmA family protein"/>
    <property type="match status" value="1"/>
</dbReference>
<keyword evidence="1" id="KW-0472">Membrane</keyword>
<proteinExistence type="predicted"/>
<evidence type="ECO:0000313" key="3">
    <source>
        <dbReference type="Proteomes" id="UP000004367"/>
    </source>
</evidence>
<name>H5UMI8_9MICO</name>
<reference evidence="2 3" key="1">
    <citation type="submission" date="2012-02" db="EMBL/GenBank/DDBJ databases">
        <title>Whole genome shotgun sequence of Mobilicoccus pelagius NBRC 104925.</title>
        <authorList>
            <person name="Yoshida Y."/>
            <person name="Hosoyama A."/>
            <person name="Tsuchikane K."/>
            <person name="Katsumata H."/>
            <person name="Yamazaki S."/>
            <person name="Fujita N."/>
        </authorList>
    </citation>
    <scope>NUCLEOTIDE SEQUENCE [LARGE SCALE GENOMIC DNA]</scope>
    <source>
        <strain evidence="2 3">NBRC 104925</strain>
    </source>
</reference>
<gene>
    <name evidence="2" type="ORF">MOPEL_001_00640</name>
</gene>
<evidence type="ECO:0008006" key="4">
    <source>
        <dbReference type="Google" id="ProtNLM"/>
    </source>
</evidence>
<evidence type="ECO:0000256" key="1">
    <source>
        <dbReference type="SAM" id="Phobius"/>
    </source>
</evidence>